<dbReference type="AlphaFoldDB" id="A0A7S0CSJ0"/>
<evidence type="ECO:0000313" key="1">
    <source>
        <dbReference type="EMBL" id="CAD8432243.1"/>
    </source>
</evidence>
<organism evidence="1">
    <name type="scientific">Amorphochlora amoebiformis</name>
    <dbReference type="NCBI Taxonomy" id="1561963"/>
    <lineage>
        <taxon>Eukaryota</taxon>
        <taxon>Sar</taxon>
        <taxon>Rhizaria</taxon>
        <taxon>Cercozoa</taxon>
        <taxon>Chlorarachniophyceae</taxon>
        <taxon>Amorphochlora</taxon>
    </lineage>
</organism>
<dbReference type="EMBL" id="HBEM01002856">
    <property type="protein sequence ID" value="CAD8432243.1"/>
    <property type="molecule type" value="Transcribed_RNA"/>
</dbReference>
<gene>
    <name evidence="1" type="ORF">LAMO00422_LOCUS2043</name>
</gene>
<proteinExistence type="predicted"/>
<sequence length="126" mass="13884">MKAMKSGGLSPAKKFKPNEELILNLKMRVRLGEFKATDEQIITALKKAGNVGRKAIGYLKGEKRLYEHRKGDSMIGLANTMAANIIQPVRRNSLNASDAQLIEQVVRGSTEGLEEAKNKVEEKTSS</sequence>
<name>A0A7S0CSJ0_9EUKA</name>
<accession>A0A7S0CSJ0</accession>
<protein>
    <submittedName>
        <fullName evidence="1">Uncharacterized protein</fullName>
    </submittedName>
</protein>
<reference evidence="1" key="1">
    <citation type="submission" date="2021-01" db="EMBL/GenBank/DDBJ databases">
        <authorList>
            <person name="Corre E."/>
            <person name="Pelletier E."/>
            <person name="Niang G."/>
            <person name="Scheremetjew M."/>
            <person name="Finn R."/>
            <person name="Kale V."/>
            <person name="Holt S."/>
            <person name="Cochrane G."/>
            <person name="Meng A."/>
            <person name="Brown T."/>
            <person name="Cohen L."/>
        </authorList>
    </citation>
    <scope>NUCLEOTIDE SEQUENCE</scope>
    <source>
        <strain evidence="1">CCMP2058</strain>
    </source>
</reference>